<dbReference type="InterPro" id="IPR046503">
    <property type="entry name" value="DUF6681"/>
</dbReference>
<comment type="caution">
    <text evidence="3">The sequence shown here is derived from an EMBL/GenBank/DDBJ whole genome shotgun (WGS) entry which is preliminary data.</text>
</comment>
<keyword evidence="2" id="KW-1133">Transmembrane helix</keyword>
<sequence>MFSLLDMVNHYLGYVNLNVKLKNRIYTILGTLGDIYLFYVAIRWIQNGYALRGSLILLVAILLLYFTIMNVFYYFTEKQPPLDISPKIEKALGKTLGGADPAAEAAKKAAAEAQGNQSSLLNGANIPANGFFDAKKILPGKVAVDINQRQNITQLANRLQQMSLMTPDYGGLGQREIEMQLKQSHKPVFAIGLGVNIPYFELQHAGDDLIVYAGINQAEKASVGKITTVGLQPIADVADKVKLYLANVILVGGPYMEMGRNLPMEKPAPYAIRVQLAYERQEDATTVPTPTTSTPLTREMTRENAMHEAPLTSGLTREEPKPDAAAGGSRMKRYH</sequence>
<dbReference type="Pfam" id="PF20386">
    <property type="entry name" value="DUF6681"/>
    <property type="match status" value="1"/>
</dbReference>
<dbReference type="RefSeq" id="WP_225352106.1">
    <property type="nucleotide sequence ID" value="NZ_AYZM01000042.1"/>
</dbReference>
<keyword evidence="4" id="KW-1185">Reference proteome</keyword>
<feature type="transmembrane region" description="Helical" evidence="2">
    <location>
        <begin position="54"/>
        <end position="75"/>
    </location>
</feature>
<feature type="transmembrane region" description="Helical" evidence="2">
    <location>
        <begin position="25"/>
        <end position="42"/>
    </location>
</feature>
<organism evidence="3 4">
    <name type="scientific">Secundilactobacillus similis DSM 23365 = JCM 2765</name>
    <dbReference type="NCBI Taxonomy" id="1423804"/>
    <lineage>
        <taxon>Bacteria</taxon>
        <taxon>Bacillati</taxon>
        <taxon>Bacillota</taxon>
        <taxon>Bacilli</taxon>
        <taxon>Lactobacillales</taxon>
        <taxon>Lactobacillaceae</taxon>
        <taxon>Secundilactobacillus</taxon>
    </lineage>
</organism>
<dbReference type="STRING" id="1423804.FD14_GL002646"/>
<evidence type="ECO:0000256" key="2">
    <source>
        <dbReference type="SAM" id="Phobius"/>
    </source>
</evidence>
<dbReference type="EMBL" id="AYZM01000042">
    <property type="protein sequence ID" value="KRN26187.1"/>
    <property type="molecule type" value="Genomic_DNA"/>
</dbReference>
<dbReference type="AlphaFoldDB" id="A0A0R2FFC9"/>
<evidence type="ECO:0000313" key="3">
    <source>
        <dbReference type="EMBL" id="KRN26187.1"/>
    </source>
</evidence>
<evidence type="ECO:0000256" key="1">
    <source>
        <dbReference type="SAM" id="MobiDB-lite"/>
    </source>
</evidence>
<protein>
    <submittedName>
        <fullName evidence="3">Uncharacterized protein</fullName>
    </submittedName>
</protein>
<keyword evidence="2" id="KW-0812">Transmembrane</keyword>
<reference evidence="3 4" key="1">
    <citation type="journal article" date="2015" name="Genome Announc.">
        <title>Expanding the biotechnology potential of lactobacilli through comparative genomics of 213 strains and associated genera.</title>
        <authorList>
            <person name="Sun Z."/>
            <person name="Harris H.M."/>
            <person name="McCann A."/>
            <person name="Guo C."/>
            <person name="Argimon S."/>
            <person name="Zhang W."/>
            <person name="Yang X."/>
            <person name="Jeffery I.B."/>
            <person name="Cooney J.C."/>
            <person name="Kagawa T.F."/>
            <person name="Liu W."/>
            <person name="Song Y."/>
            <person name="Salvetti E."/>
            <person name="Wrobel A."/>
            <person name="Rasinkangas P."/>
            <person name="Parkhill J."/>
            <person name="Rea M.C."/>
            <person name="O'Sullivan O."/>
            <person name="Ritari J."/>
            <person name="Douillard F.P."/>
            <person name="Paul Ross R."/>
            <person name="Yang R."/>
            <person name="Briner A.E."/>
            <person name="Felis G.E."/>
            <person name="de Vos W.M."/>
            <person name="Barrangou R."/>
            <person name="Klaenhammer T.R."/>
            <person name="Caufield P.W."/>
            <person name="Cui Y."/>
            <person name="Zhang H."/>
            <person name="O'Toole P.W."/>
        </authorList>
    </citation>
    <scope>NUCLEOTIDE SEQUENCE [LARGE SCALE GENOMIC DNA]</scope>
    <source>
        <strain evidence="3 4">DSM 23365</strain>
    </source>
</reference>
<name>A0A0R2FFC9_9LACO</name>
<feature type="region of interest" description="Disordered" evidence="1">
    <location>
        <begin position="281"/>
        <end position="335"/>
    </location>
</feature>
<accession>A0A0R2FFC9</accession>
<feature type="compositionally biased region" description="Low complexity" evidence="1">
    <location>
        <begin position="285"/>
        <end position="297"/>
    </location>
</feature>
<evidence type="ECO:0000313" key="4">
    <source>
        <dbReference type="Proteomes" id="UP000051442"/>
    </source>
</evidence>
<gene>
    <name evidence="3" type="ORF">FD14_GL002646</name>
</gene>
<dbReference type="PATRIC" id="fig|1423804.4.peg.2859"/>
<keyword evidence="2" id="KW-0472">Membrane</keyword>
<proteinExistence type="predicted"/>
<dbReference type="Proteomes" id="UP000051442">
    <property type="component" value="Unassembled WGS sequence"/>
</dbReference>